<name>A0A2H0R4I3_9BACT</name>
<reference evidence="2 3" key="1">
    <citation type="submission" date="2017-09" db="EMBL/GenBank/DDBJ databases">
        <title>Depth-based differentiation of microbial function through sediment-hosted aquifers and enrichment of novel symbionts in the deep terrestrial subsurface.</title>
        <authorList>
            <person name="Probst A.J."/>
            <person name="Ladd B."/>
            <person name="Jarett J.K."/>
            <person name="Geller-Mcgrath D.E."/>
            <person name="Sieber C.M."/>
            <person name="Emerson J.B."/>
            <person name="Anantharaman K."/>
            <person name="Thomas B.C."/>
            <person name="Malmstrom R."/>
            <person name="Stieglmeier M."/>
            <person name="Klingl A."/>
            <person name="Woyke T."/>
            <person name="Ryan C.M."/>
            <person name="Banfield J.F."/>
        </authorList>
    </citation>
    <scope>NUCLEOTIDE SEQUENCE [LARGE SCALE GENOMIC DNA]</scope>
    <source>
        <strain evidence="2">CG10_big_fil_rev_8_21_14_0_10_46_23</strain>
    </source>
</reference>
<dbReference type="Proteomes" id="UP000230232">
    <property type="component" value="Unassembled WGS sequence"/>
</dbReference>
<feature type="transmembrane region" description="Helical" evidence="1">
    <location>
        <begin position="6"/>
        <end position="32"/>
    </location>
</feature>
<sequence length="87" mass="9477">MPSVFLILFLGIITLLICFLTLAGVFLLGYCLAKVAWVLFLKNDAEFKDVAEFFVISLFGGLILALGSFLSFLVHLFSLIATLAANS</sequence>
<feature type="transmembrane region" description="Helical" evidence="1">
    <location>
        <begin position="53"/>
        <end position="81"/>
    </location>
</feature>
<protein>
    <submittedName>
        <fullName evidence="2">Uncharacterized protein</fullName>
    </submittedName>
</protein>
<evidence type="ECO:0000313" key="3">
    <source>
        <dbReference type="Proteomes" id="UP000230232"/>
    </source>
</evidence>
<evidence type="ECO:0000313" key="2">
    <source>
        <dbReference type="EMBL" id="PIR41438.1"/>
    </source>
</evidence>
<evidence type="ECO:0000256" key="1">
    <source>
        <dbReference type="SAM" id="Phobius"/>
    </source>
</evidence>
<accession>A0A2H0R4I3</accession>
<keyword evidence="1" id="KW-1133">Transmembrane helix</keyword>
<keyword evidence="1" id="KW-0812">Transmembrane</keyword>
<comment type="caution">
    <text evidence="2">The sequence shown here is derived from an EMBL/GenBank/DDBJ whole genome shotgun (WGS) entry which is preliminary data.</text>
</comment>
<gene>
    <name evidence="2" type="ORF">COV31_01015</name>
</gene>
<keyword evidence="1" id="KW-0472">Membrane</keyword>
<organism evidence="2 3">
    <name type="scientific">Candidatus Yanofskybacteria bacterium CG10_big_fil_rev_8_21_14_0_10_46_23</name>
    <dbReference type="NCBI Taxonomy" id="1975098"/>
    <lineage>
        <taxon>Bacteria</taxon>
        <taxon>Candidatus Yanofskyibacteriota</taxon>
    </lineage>
</organism>
<dbReference type="EMBL" id="PCXO01000005">
    <property type="protein sequence ID" value="PIR41438.1"/>
    <property type="molecule type" value="Genomic_DNA"/>
</dbReference>
<dbReference type="AlphaFoldDB" id="A0A2H0R4I3"/>
<proteinExistence type="predicted"/>